<accession>A0A099ZP50</accession>
<dbReference type="STRING" id="94827.A0A099ZP50"/>
<gene>
    <name evidence="2" type="ORF">N309_06105</name>
</gene>
<feature type="domain" description="FAM194 C-terminal" evidence="1">
    <location>
        <begin position="1"/>
        <end position="180"/>
    </location>
</feature>
<proteinExistence type="predicted"/>
<evidence type="ECO:0000313" key="3">
    <source>
        <dbReference type="Proteomes" id="UP000053641"/>
    </source>
</evidence>
<dbReference type="AlphaFoldDB" id="A0A099ZP50"/>
<protein>
    <submittedName>
        <fullName evidence="2">Protein FAM194B</fullName>
    </submittedName>
</protein>
<evidence type="ECO:0000259" key="1">
    <source>
        <dbReference type="Pfam" id="PF14977"/>
    </source>
</evidence>
<feature type="non-terminal residue" evidence="2">
    <location>
        <position position="1"/>
    </location>
</feature>
<dbReference type="Proteomes" id="UP000053641">
    <property type="component" value="Unassembled WGS sequence"/>
</dbReference>
<organism evidence="2 3">
    <name type="scientific">Tinamus guttatus</name>
    <name type="common">White-throated tinamou</name>
    <dbReference type="NCBI Taxonomy" id="94827"/>
    <lineage>
        <taxon>Eukaryota</taxon>
        <taxon>Metazoa</taxon>
        <taxon>Chordata</taxon>
        <taxon>Craniata</taxon>
        <taxon>Vertebrata</taxon>
        <taxon>Euteleostomi</taxon>
        <taxon>Archelosauria</taxon>
        <taxon>Archosauria</taxon>
        <taxon>Dinosauria</taxon>
        <taxon>Saurischia</taxon>
        <taxon>Theropoda</taxon>
        <taxon>Coelurosauria</taxon>
        <taxon>Aves</taxon>
        <taxon>Palaeognathae</taxon>
        <taxon>Tinamiformes</taxon>
        <taxon>Tinamidae</taxon>
        <taxon>Tinamus</taxon>
    </lineage>
</organism>
<name>A0A099ZP50_TINGU</name>
<keyword evidence="3" id="KW-1185">Reference proteome</keyword>
<dbReference type="PANTHER" id="PTHR23093">
    <property type="entry name" value="SIMILAR TO CHROMOSOME 3 OPEN READING FRAME 20"/>
    <property type="match status" value="1"/>
</dbReference>
<feature type="non-terminal residue" evidence="2">
    <location>
        <position position="183"/>
    </location>
</feature>
<evidence type="ECO:0000313" key="2">
    <source>
        <dbReference type="EMBL" id="KGL82738.1"/>
    </source>
</evidence>
<dbReference type="Pfam" id="PF14977">
    <property type="entry name" value="FAM194"/>
    <property type="match status" value="1"/>
</dbReference>
<dbReference type="EMBL" id="KL895566">
    <property type="protein sequence ID" value="KGL82738.1"/>
    <property type="molecule type" value="Genomic_DNA"/>
</dbReference>
<sequence length="183" mass="20584">DGQTFLLLLPDGTGQVYYPSGNTALLITYSQGSQFTYFILEDSRCMGIRGFFGNCGRAACCHPNGHIWVALDLCAGICFHQEGTSQKCWNWWALSPHVHSPPFQSIFMKLNSHITVKIVAQDQICLTFSSHSDHIRFNVGARLKLKDPETRHLLKRPSSTEELFLESKRSKLKSLLLEIQAAV</sequence>
<dbReference type="InterPro" id="IPR029281">
    <property type="entry name" value="FAM194_C"/>
</dbReference>
<reference evidence="2 3" key="1">
    <citation type="submission" date="2014-06" db="EMBL/GenBank/DDBJ databases">
        <title>Genome evolution of avian class.</title>
        <authorList>
            <person name="Zhang G."/>
            <person name="Li C."/>
        </authorList>
    </citation>
    <scope>NUCLEOTIDE SEQUENCE [LARGE SCALE GENOMIC DNA]</scope>
    <source>
        <strain evidence="2">BGI_N309</strain>
    </source>
</reference>
<dbReference type="PANTHER" id="PTHR23093:SF17">
    <property type="entry name" value="GLUTAMATE-RICH PROTEIN 6B"/>
    <property type="match status" value="1"/>
</dbReference>